<dbReference type="VEuPathDB" id="FungiDB:G647_00685"/>
<dbReference type="Proteomes" id="UP000030678">
    <property type="component" value="Unassembled WGS sequence"/>
</dbReference>
<gene>
    <name evidence="1" type="ORF">G647_00685</name>
</gene>
<dbReference type="AlphaFoldDB" id="V9DNI3"/>
<reference evidence="1 2" key="1">
    <citation type="submission" date="2013-03" db="EMBL/GenBank/DDBJ databases">
        <title>The Genome Sequence of Cladophialophora carrionii CBS 160.54.</title>
        <authorList>
            <consortium name="The Broad Institute Genomics Platform"/>
            <person name="Cuomo C."/>
            <person name="de Hoog S."/>
            <person name="Gorbushina A."/>
            <person name="Walker B."/>
            <person name="Young S.K."/>
            <person name="Zeng Q."/>
            <person name="Gargeya S."/>
            <person name="Fitzgerald M."/>
            <person name="Haas B."/>
            <person name="Abouelleil A."/>
            <person name="Allen A.W."/>
            <person name="Alvarado L."/>
            <person name="Arachchi H.M."/>
            <person name="Berlin A.M."/>
            <person name="Chapman S.B."/>
            <person name="Gainer-Dewar J."/>
            <person name="Goldberg J."/>
            <person name="Griggs A."/>
            <person name="Gujja S."/>
            <person name="Hansen M."/>
            <person name="Howarth C."/>
            <person name="Imamovic A."/>
            <person name="Ireland A."/>
            <person name="Larimer J."/>
            <person name="McCowan C."/>
            <person name="Murphy C."/>
            <person name="Pearson M."/>
            <person name="Poon T.W."/>
            <person name="Priest M."/>
            <person name="Roberts A."/>
            <person name="Saif S."/>
            <person name="Shea T."/>
            <person name="Sisk P."/>
            <person name="Sykes S."/>
            <person name="Wortman J."/>
            <person name="Nusbaum C."/>
            <person name="Birren B."/>
        </authorList>
    </citation>
    <scope>NUCLEOTIDE SEQUENCE [LARGE SCALE GENOMIC DNA]</scope>
    <source>
        <strain evidence="1 2">CBS 160.54</strain>
    </source>
</reference>
<evidence type="ECO:0008006" key="3">
    <source>
        <dbReference type="Google" id="ProtNLM"/>
    </source>
</evidence>
<evidence type="ECO:0000313" key="1">
    <source>
        <dbReference type="EMBL" id="ETI28236.1"/>
    </source>
</evidence>
<protein>
    <recommendedName>
        <fullName evidence="3">ABC transporter domain-containing protein</fullName>
    </recommendedName>
</protein>
<dbReference type="GeneID" id="19979178"/>
<organism evidence="1 2">
    <name type="scientific">Cladophialophora carrionii CBS 160.54</name>
    <dbReference type="NCBI Taxonomy" id="1279043"/>
    <lineage>
        <taxon>Eukaryota</taxon>
        <taxon>Fungi</taxon>
        <taxon>Dikarya</taxon>
        <taxon>Ascomycota</taxon>
        <taxon>Pezizomycotina</taxon>
        <taxon>Eurotiomycetes</taxon>
        <taxon>Chaetothyriomycetidae</taxon>
        <taxon>Chaetothyriales</taxon>
        <taxon>Herpotrichiellaceae</taxon>
        <taxon>Cladophialophora</taxon>
    </lineage>
</organism>
<name>V9DNI3_9EURO</name>
<evidence type="ECO:0000313" key="2">
    <source>
        <dbReference type="Proteomes" id="UP000030678"/>
    </source>
</evidence>
<accession>V9DNI3</accession>
<dbReference type="RefSeq" id="XP_008722310.1">
    <property type="nucleotide sequence ID" value="XM_008724088.1"/>
</dbReference>
<sequence>MLTTDLDPSCGASRHTTNAIQDMEKGNELSHHLTNHTLTSFSWSDVGVTVKDRKIKKPIQILSSSYGCVQAGSVVALMGPSGSGRLHY</sequence>
<dbReference type="HOGENOM" id="CLU_2468873_0_0_1"/>
<proteinExistence type="predicted"/>
<dbReference type="EMBL" id="KB822697">
    <property type="protein sequence ID" value="ETI28236.1"/>
    <property type="molecule type" value="Genomic_DNA"/>
</dbReference>